<organism evidence="3 4">
    <name type="scientific">Aquatica leii</name>
    <dbReference type="NCBI Taxonomy" id="1421715"/>
    <lineage>
        <taxon>Eukaryota</taxon>
        <taxon>Metazoa</taxon>
        <taxon>Ecdysozoa</taxon>
        <taxon>Arthropoda</taxon>
        <taxon>Hexapoda</taxon>
        <taxon>Insecta</taxon>
        <taxon>Pterygota</taxon>
        <taxon>Neoptera</taxon>
        <taxon>Endopterygota</taxon>
        <taxon>Coleoptera</taxon>
        <taxon>Polyphaga</taxon>
        <taxon>Elateriformia</taxon>
        <taxon>Elateroidea</taxon>
        <taxon>Lampyridae</taxon>
        <taxon>Luciolinae</taxon>
        <taxon>Aquatica</taxon>
    </lineage>
</organism>
<dbReference type="InterPro" id="IPR036291">
    <property type="entry name" value="NAD(P)-bd_dom_sf"/>
</dbReference>
<dbReference type="SUPFAM" id="SSF51735">
    <property type="entry name" value="NAD(P)-binding Rossmann-fold domains"/>
    <property type="match status" value="1"/>
</dbReference>
<evidence type="ECO:0000313" key="3">
    <source>
        <dbReference type="EMBL" id="KAK4879389.1"/>
    </source>
</evidence>
<dbReference type="GO" id="GO:0005739">
    <property type="term" value="C:mitochondrion"/>
    <property type="evidence" value="ECO:0007669"/>
    <property type="project" value="TreeGrafter"/>
</dbReference>
<keyword evidence="4" id="KW-1185">Reference proteome</keyword>
<dbReference type="Proteomes" id="UP001353858">
    <property type="component" value="Unassembled WGS sequence"/>
</dbReference>
<dbReference type="GO" id="GO:0009247">
    <property type="term" value="P:glycolipid biosynthetic process"/>
    <property type="evidence" value="ECO:0007669"/>
    <property type="project" value="TreeGrafter"/>
</dbReference>
<comment type="similarity">
    <text evidence="1">Belongs to the saccharopine dehydrogenase family.</text>
</comment>
<evidence type="ECO:0000259" key="2">
    <source>
        <dbReference type="Pfam" id="PF03435"/>
    </source>
</evidence>
<dbReference type="InterPro" id="IPR051276">
    <property type="entry name" value="Saccharopine_DH-like_oxidrdct"/>
</dbReference>
<dbReference type="AlphaFoldDB" id="A0AAN7SGV6"/>
<dbReference type="EMBL" id="JARPUR010000003">
    <property type="protein sequence ID" value="KAK4879389.1"/>
    <property type="molecule type" value="Genomic_DNA"/>
</dbReference>
<dbReference type="InterPro" id="IPR005097">
    <property type="entry name" value="Sacchrp_dh_NADP-bd"/>
</dbReference>
<accession>A0AAN7SGV6</accession>
<dbReference type="PANTHER" id="PTHR12286:SF5">
    <property type="entry name" value="SACCHAROPINE DEHYDROGENASE-LIKE OXIDOREDUCTASE"/>
    <property type="match status" value="1"/>
</dbReference>
<reference evidence="4" key="1">
    <citation type="submission" date="2023-01" db="EMBL/GenBank/DDBJ databases">
        <title>Key to firefly adult light organ development and bioluminescence: homeobox transcription factors regulate luciferase expression and transportation to peroxisome.</title>
        <authorList>
            <person name="Fu X."/>
        </authorList>
    </citation>
    <scope>NUCLEOTIDE SEQUENCE [LARGE SCALE GENOMIC DNA]</scope>
</reference>
<dbReference type="Pfam" id="PF03435">
    <property type="entry name" value="Sacchrp_dh_NADP"/>
    <property type="match status" value="1"/>
</dbReference>
<proteinExistence type="inferred from homology"/>
<dbReference type="GO" id="GO:0005886">
    <property type="term" value="C:plasma membrane"/>
    <property type="evidence" value="ECO:0007669"/>
    <property type="project" value="TreeGrafter"/>
</dbReference>
<protein>
    <recommendedName>
        <fullName evidence="2">Saccharopine dehydrogenase NADP binding domain-containing protein</fullName>
    </recommendedName>
</protein>
<gene>
    <name evidence="3" type="ORF">RN001_007535</name>
</gene>
<evidence type="ECO:0000256" key="1">
    <source>
        <dbReference type="ARBA" id="ARBA00038048"/>
    </source>
</evidence>
<evidence type="ECO:0000313" key="4">
    <source>
        <dbReference type="Proteomes" id="UP001353858"/>
    </source>
</evidence>
<dbReference type="GO" id="GO:0005811">
    <property type="term" value="C:lipid droplet"/>
    <property type="evidence" value="ECO:0007669"/>
    <property type="project" value="TreeGrafter"/>
</dbReference>
<feature type="domain" description="Saccharopine dehydrogenase NADP binding" evidence="2">
    <location>
        <begin position="7"/>
        <end position="142"/>
    </location>
</feature>
<dbReference type="FunFam" id="3.40.50.720:FF:000178">
    <property type="entry name" value="Saccharopine dehydrogenase-like oxidoreductase"/>
    <property type="match status" value="1"/>
</dbReference>
<name>A0AAN7SGV6_9COLE</name>
<dbReference type="Gene3D" id="3.40.50.720">
    <property type="entry name" value="NAD(P)-binding Rossmann-like Domain"/>
    <property type="match status" value="1"/>
</dbReference>
<dbReference type="PANTHER" id="PTHR12286">
    <property type="entry name" value="SACCHAROPINE DEHYDROGENASE-LIKE OXIDOREDUCTASE"/>
    <property type="match status" value="1"/>
</dbReference>
<sequence>MSIRLDIILFGATGLTGKNCIKYLDKFTKLHGRDLSWGIAGRSKVKLMHVLEECSTAMGKDITNIPIIIADVSDNASLNRMTASTRIIINCCGPFDVYGEPVIIACLETGTHYVDVAGETFFMENMQYKYNKLAEQKGIYVVSACGADSIPGDLGVVYLQQNFEGTLNSIESYMYLDEKEPKTPGPLLNYATWESAIEGIGKLPEIIALRRKLFKKRIPNYEPRLKRRPDMYKNHVTNTWLVPFLGADRGVINRTQRYFYENENMRPIQVNPYEGVNSAASVQFINLYKNIILSLVKYKYGRKLLLAFPGFFTAGMFSFDNPSDEKSERTSYDITFYGSGWDENVPPSQTHVRKPPNKTIIGHVSGMNPGYGLTCICVTLSAVVLLTEPENIPEKGGVYTPGAAFARTSLIKQLNENGVTFEIKSKM</sequence>
<comment type="caution">
    <text evidence="3">The sequence shown here is derived from an EMBL/GenBank/DDBJ whole genome shotgun (WGS) entry which is preliminary data.</text>
</comment>